<evidence type="ECO:0000256" key="13">
    <source>
        <dbReference type="ARBA" id="ARBA00023315"/>
    </source>
</evidence>
<dbReference type="GO" id="GO:0071618">
    <property type="term" value="F:lysophosphatidylethanolamine acyltransferase activity"/>
    <property type="evidence" value="ECO:0007669"/>
    <property type="project" value="TreeGrafter"/>
</dbReference>
<evidence type="ECO:0000256" key="6">
    <source>
        <dbReference type="ARBA" id="ARBA00022692"/>
    </source>
</evidence>
<dbReference type="CDD" id="cd00051">
    <property type="entry name" value="EFh"/>
    <property type="match status" value="2"/>
</dbReference>
<dbReference type="PANTHER" id="PTHR23063">
    <property type="entry name" value="PHOSPHOLIPID ACYLTRANSFERASE"/>
    <property type="match status" value="1"/>
</dbReference>
<keyword evidence="18" id="KW-1185">Reference proteome</keyword>
<evidence type="ECO:0000256" key="14">
    <source>
        <dbReference type="SAM" id="MobiDB-lite"/>
    </source>
</evidence>
<sequence>MEDQDLSAPLVEQDPQVILTVHDEDDQQPFSNQGPENQDNQLGHPNFENLDGPFEFLGSSSGFDVPVSTTLDPFRNHTLEIEGVYEWVKIVICLPIALLRLVLFAICMMIGYVATKLALFGWKDRDNPMPKWRCRLMWVTRLVTRGILFSFGYHWIKRKGKPAPREIAPIIVSNHVSYIDPIFYFYEFFPTIVASDSHDSMPFVGTIIRAMQVIYVNRFTPSSRKHAISEIKRKAGCNRFPRVLLFPEGTTTNGRSLISFQLGAFIPGYAIQPVVVRYPHVHFDQSWGNISLAKLMFRMITQFHNFMEIEFLPVVPPLDNQKENAVRFAEKTADAMCRALNVVQTSHAFGDVMLLAKALESKKENPSLYMVEMASVETLYHISSFEAVQFLEIFLSMNPDSSGCIGIDDYLRVLRLKHSCLSEKIFRFLDAKNTGRITFKQFLVGSSHVLKQPLFRRACEVAFTMCDANVNHYITQQELGDAILPAIPDINEDETREVFKLFDKDNDGKISKDDFMTCLRRNPLLISLFSCQLSQIDLTSEVTDKSIEEMV</sequence>
<feature type="domain" description="EF-hand" evidence="16">
    <location>
        <begin position="490"/>
        <end position="525"/>
    </location>
</feature>
<evidence type="ECO:0000256" key="8">
    <source>
        <dbReference type="ARBA" id="ARBA00022989"/>
    </source>
</evidence>
<keyword evidence="4" id="KW-0444">Lipid biosynthesis</keyword>
<dbReference type="InterPro" id="IPR002123">
    <property type="entry name" value="Plipid/glycerol_acylTrfase"/>
</dbReference>
<dbReference type="InterPro" id="IPR011992">
    <property type="entry name" value="EF-hand-dom_pair"/>
</dbReference>
<dbReference type="GO" id="GO:0005509">
    <property type="term" value="F:calcium ion binding"/>
    <property type="evidence" value="ECO:0007669"/>
    <property type="project" value="InterPro"/>
</dbReference>
<keyword evidence="10 15" id="KW-0472">Membrane</keyword>
<proteinExistence type="inferred from homology"/>
<evidence type="ECO:0000256" key="3">
    <source>
        <dbReference type="ARBA" id="ARBA00008655"/>
    </source>
</evidence>
<dbReference type="GO" id="GO:0008654">
    <property type="term" value="P:phospholipid biosynthetic process"/>
    <property type="evidence" value="ECO:0007669"/>
    <property type="project" value="UniProtKB-KW"/>
</dbReference>
<keyword evidence="12" id="KW-1208">Phospholipid metabolism</keyword>
<dbReference type="Pfam" id="PF01553">
    <property type="entry name" value="Acyltransferase"/>
    <property type="match status" value="1"/>
</dbReference>
<feature type="region of interest" description="Disordered" evidence="14">
    <location>
        <begin position="21"/>
        <end position="44"/>
    </location>
</feature>
<evidence type="ECO:0000256" key="11">
    <source>
        <dbReference type="ARBA" id="ARBA00023209"/>
    </source>
</evidence>
<keyword evidence="13 17" id="KW-0012">Acyltransferase</keyword>
<evidence type="ECO:0000313" key="17">
    <source>
        <dbReference type="EMBL" id="KAK1376266.1"/>
    </source>
</evidence>
<comment type="pathway">
    <text evidence="2">Lipid metabolism; phospholipid metabolism.</text>
</comment>
<evidence type="ECO:0000256" key="12">
    <source>
        <dbReference type="ARBA" id="ARBA00023264"/>
    </source>
</evidence>
<dbReference type="Proteomes" id="UP001237642">
    <property type="component" value="Unassembled WGS sequence"/>
</dbReference>
<keyword evidence="11" id="KW-0594">Phospholipid biosynthesis</keyword>
<evidence type="ECO:0000256" key="10">
    <source>
        <dbReference type="ARBA" id="ARBA00023136"/>
    </source>
</evidence>
<dbReference type="InterPro" id="IPR045252">
    <property type="entry name" value="LPCAT1-like"/>
</dbReference>
<keyword evidence="6 15" id="KW-0812">Transmembrane</keyword>
<evidence type="ECO:0000256" key="15">
    <source>
        <dbReference type="SAM" id="Phobius"/>
    </source>
</evidence>
<comment type="similarity">
    <text evidence="3">Belongs to the 1-acyl-sn-glycerol-3-phosphate acyltransferase family.</text>
</comment>
<evidence type="ECO:0000259" key="16">
    <source>
        <dbReference type="PROSITE" id="PS50222"/>
    </source>
</evidence>
<feature type="compositionally biased region" description="Polar residues" evidence="14">
    <location>
        <begin position="28"/>
        <end position="43"/>
    </location>
</feature>
<name>A0AAD8HZM8_9APIA</name>
<accession>A0AAD8HZM8</accession>
<dbReference type="PANTHER" id="PTHR23063:SF52">
    <property type="entry name" value="LYSOPHOSPHATIDYLCHOLINE ACYLTRANSFERASE"/>
    <property type="match status" value="1"/>
</dbReference>
<dbReference type="PROSITE" id="PS00018">
    <property type="entry name" value="EF_HAND_1"/>
    <property type="match status" value="1"/>
</dbReference>
<gene>
    <name evidence="17" type="ORF">POM88_032459</name>
</gene>
<dbReference type="CDD" id="cd07991">
    <property type="entry name" value="LPLAT_LPCAT1-like"/>
    <property type="match status" value="1"/>
</dbReference>
<organism evidence="17 18">
    <name type="scientific">Heracleum sosnowskyi</name>
    <dbReference type="NCBI Taxonomy" id="360622"/>
    <lineage>
        <taxon>Eukaryota</taxon>
        <taxon>Viridiplantae</taxon>
        <taxon>Streptophyta</taxon>
        <taxon>Embryophyta</taxon>
        <taxon>Tracheophyta</taxon>
        <taxon>Spermatophyta</taxon>
        <taxon>Magnoliopsida</taxon>
        <taxon>eudicotyledons</taxon>
        <taxon>Gunneridae</taxon>
        <taxon>Pentapetalae</taxon>
        <taxon>asterids</taxon>
        <taxon>campanulids</taxon>
        <taxon>Apiales</taxon>
        <taxon>Apiaceae</taxon>
        <taxon>Apioideae</taxon>
        <taxon>apioid superclade</taxon>
        <taxon>Tordylieae</taxon>
        <taxon>Tordyliinae</taxon>
        <taxon>Heracleum</taxon>
    </lineage>
</organism>
<dbReference type="SMART" id="SM00054">
    <property type="entry name" value="EFh"/>
    <property type="match status" value="4"/>
</dbReference>
<dbReference type="SUPFAM" id="SSF69593">
    <property type="entry name" value="Glycerol-3-phosphate (1)-acyltransferase"/>
    <property type="match status" value="1"/>
</dbReference>
<evidence type="ECO:0000313" key="18">
    <source>
        <dbReference type="Proteomes" id="UP001237642"/>
    </source>
</evidence>
<reference evidence="17" key="1">
    <citation type="submission" date="2023-02" db="EMBL/GenBank/DDBJ databases">
        <title>Genome of toxic invasive species Heracleum sosnowskyi carries increased number of genes despite the absence of recent whole-genome duplications.</title>
        <authorList>
            <person name="Schelkunov M."/>
            <person name="Shtratnikova V."/>
            <person name="Makarenko M."/>
            <person name="Klepikova A."/>
            <person name="Omelchenko D."/>
            <person name="Novikova G."/>
            <person name="Obukhova E."/>
            <person name="Bogdanov V."/>
            <person name="Penin A."/>
            <person name="Logacheva M."/>
        </authorList>
    </citation>
    <scope>NUCLEOTIDE SEQUENCE</scope>
    <source>
        <strain evidence="17">Hsosn_3</strain>
        <tissue evidence="17">Leaf</tissue>
    </source>
</reference>
<evidence type="ECO:0000256" key="1">
    <source>
        <dbReference type="ARBA" id="ARBA00004370"/>
    </source>
</evidence>
<reference evidence="17" key="2">
    <citation type="submission" date="2023-05" db="EMBL/GenBank/DDBJ databases">
        <authorList>
            <person name="Schelkunov M.I."/>
        </authorList>
    </citation>
    <scope>NUCLEOTIDE SEQUENCE</scope>
    <source>
        <strain evidence="17">Hsosn_3</strain>
        <tissue evidence="17">Leaf</tissue>
    </source>
</reference>
<protein>
    <submittedName>
        <fullName evidence="17">Lysophospholipid acyltransferase LPEAT2</fullName>
    </submittedName>
</protein>
<comment type="subcellular location">
    <subcellularLocation>
        <location evidence="1">Membrane</location>
    </subcellularLocation>
</comment>
<dbReference type="SUPFAM" id="SSF47473">
    <property type="entry name" value="EF-hand"/>
    <property type="match status" value="1"/>
</dbReference>
<dbReference type="InterPro" id="IPR018247">
    <property type="entry name" value="EF_Hand_1_Ca_BS"/>
</dbReference>
<evidence type="ECO:0000256" key="7">
    <source>
        <dbReference type="ARBA" id="ARBA00022837"/>
    </source>
</evidence>
<keyword evidence="5" id="KW-0808">Transferase</keyword>
<feature type="transmembrane region" description="Helical" evidence="15">
    <location>
        <begin position="87"/>
        <end position="115"/>
    </location>
</feature>
<dbReference type="Pfam" id="PF13499">
    <property type="entry name" value="EF-hand_7"/>
    <property type="match status" value="1"/>
</dbReference>
<comment type="caution">
    <text evidence="17">The sequence shown here is derived from an EMBL/GenBank/DDBJ whole genome shotgun (WGS) entry which is preliminary data.</text>
</comment>
<dbReference type="PROSITE" id="PS50222">
    <property type="entry name" value="EF_HAND_2"/>
    <property type="match status" value="1"/>
</dbReference>
<keyword evidence="9" id="KW-0443">Lipid metabolism</keyword>
<evidence type="ECO:0000256" key="9">
    <source>
        <dbReference type="ARBA" id="ARBA00023098"/>
    </source>
</evidence>
<dbReference type="GO" id="GO:0008374">
    <property type="term" value="F:O-acyltransferase activity"/>
    <property type="evidence" value="ECO:0007669"/>
    <property type="project" value="InterPro"/>
</dbReference>
<keyword evidence="8 15" id="KW-1133">Transmembrane helix</keyword>
<evidence type="ECO:0000256" key="2">
    <source>
        <dbReference type="ARBA" id="ARBA00005074"/>
    </source>
</evidence>
<dbReference type="AlphaFoldDB" id="A0AAD8HZM8"/>
<dbReference type="EMBL" id="JAUIZM010000007">
    <property type="protein sequence ID" value="KAK1376266.1"/>
    <property type="molecule type" value="Genomic_DNA"/>
</dbReference>
<dbReference type="SMART" id="SM00563">
    <property type="entry name" value="PlsC"/>
    <property type="match status" value="1"/>
</dbReference>
<evidence type="ECO:0000256" key="5">
    <source>
        <dbReference type="ARBA" id="ARBA00022679"/>
    </source>
</evidence>
<dbReference type="GO" id="GO:0016020">
    <property type="term" value="C:membrane"/>
    <property type="evidence" value="ECO:0007669"/>
    <property type="project" value="UniProtKB-SubCell"/>
</dbReference>
<dbReference type="InterPro" id="IPR002048">
    <property type="entry name" value="EF_hand_dom"/>
</dbReference>
<evidence type="ECO:0000256" key="4">
    <source>
        <dbReference type="ARBA" id="ARBA00022516"/>
    </source>
</evidence>
<keyword evidence="7" id="KW-0106">Calcium</keyword>
<dbReference type="Gene3D" id="1.10.238.10">
    <property type="entry name" value="EF-hand"/>
    <property type="match status" value="1"/>
</dbReference>